<dbReference type="AlphaFoldDB" id="A0A7R9PHS2"/>
<dbReference type="InterPro" id="IPR036259">
    <property type="entry name" value="MFS_trans_sf"/>
</dbReference>
<keyword evidence="4 6" id="KW-0472">Membrane</keyword>
<comment type="subcellular location">
    <subcellularLocation>
        <location evidence="1">Membrane</location>
        <topology evidence="1">Multi-pass membrane protein</topology>
    </subcellularLocation>
</comment>
<dbReference type="GO" id="GO:0005326">
    <property type="term" value="F:neurotransmitter transmembrane transporter activity"/>
    <property type="evidence" value="ECO:0007669"/>
    <property type="project" value="TreeGrafter"/>
</dbReference>
<evidence type="ECO:0000256" key="3">
    <source>
        <dbReference type="ARBA" id="ARBA00022989"/>
    </source>
</evidence>
<proteinExistence type="predicted"/>
<evidence type="ECO:0000256" key="4">
    <source>
        <dbReference type="ARBA" id="ARBA00023136"/>
    </source>
</evidence>
<accession>A0A7R9PHS2</accession>
<dbReference type="GO" id="GO:0050803">
    <property type="term" value="P:regulation of synapse structure or activity"/>
    <property type="evidence" value="ECO:0007669"/>
    <property type="project" value="TreeGrafter"/>
</dbReference>
<dbReference type="CDD" id="cd17382">
    <property type="entry name" value="MFS_SLC17A6_7_8_VGluT"/>
    <property type="match status" value="1"/>
</dbReference>
<keyword evidence="2 6" id="KW-0812">Transmembrane</keyword>
<dbReference type="Gene3D" id="1.20.1250.20">
    <property type="entry name" value="MFS general substrate transporter like domains"/>
    <property type="match status" value="2"/>
</dbReference>
<feature type="domain" description="Major facilitator superfamily (MFS) profile" evidence="7">
    <location>
        <begin position="306"/>
        <end position="725"/>
    </location>
</feature>
<evidence type="ECO:0000256" key="6">
    <source>
        <dbReference type="SAM" id="Phobius"/>
    </source>
</evidence>
<reference evidence="8" key="1">
    <citation type="submission" date="2020-11" db="EMBL/GenBank/DDBJ databases">
        <authorList>
            <person name="Tran Van P."/>
        </authorList>
    </citation>
    <scope>NUCLEOTIDE SEQUENCE</scope>
</reference>
<feature type="transmembrane region" description="Helical" evidence="6">
    <location>
        <begin position="438"/>
        <end position="464"/>
    </location>
</feature>
<evidence type="ECO:0000259" key="7">
    <source>
        <dbReference type="PROSITE" id="PS50850"/>
    </source>
</evidence>
<feature type="region of interest" description="Disordered" evidence="5">
    <location>
        <begin position="782"/>
        <end position="814"/>
    </location>
</feature>
<dbReference type="GO" id="GO:0098700">
    <property type="term" value="P:neurotransmitter loading into synaptic vesicle"/>
    <property type="evidence" value="ECO:0007669"/>
    <property type="project" value="TreeGrafter"/>
</dbReference>
<dbReference type="GO" id="GO:0030672">
    <property type="term" value="C:synaptic vesicle membrane"/>
    <property type="evidence" value="ECO:0007669"/>
    <property type="project" value="TreeGrafter"/>
</dbReference>
<feature type="transmembrane region" description="Helical" evidence="6">
    <location>
        <begin position="667"/>
        <end position="687"/>
    </location>
</feature>
<dbReference type="InterPro" id="IPR050382">
    <property type="entry name" value="MFS_Na/Anion_cotransporter"/>
</dbReference>
<feature type="transmembrane region" description="Helical" evidence="6">
    <location>
        <begin position="535"/>
        <end position="557"/>
    </location>
</feature>
<feature type="transmembrane region" description="Helical" evidence="6">
    <location>
        <begin position="577"/>
        <end position="597"/>
    </location>
</feature>
<evidence type="ECO:0000256" key="5">
    <source>
        <dbReference type="SAM" id="MobiDB-lite"/>
    </source>
</evidence>
<evidence type="ECO:0000256" key="1">
    <source>
        <dbReference type="ARBA" id="ARBA00004141"/>
    </source>
</evidence>
<dbReference type="PANTHER" id="PTHR11662:SF456">
    <property type="entry name" value="VESICULAR GLUTAMATE TRANSPORTER, ISOFORM A"/>
    <property type="match status" value="1"/>
</dbReference>
<feature type="transmembrane region" description="Helical" evidence="6">
    <location>
        <begin position="378"/>
        <end position="399"/>
    </location>
</feature>
<organism evidence="8">
    <name type="scientific">Timema genevievae</name>
    <name type="common">Walking stick</name>
    <dbReference type="NCBI Taxonomy" id="629358"/>
    <lineage>
        <taxon>Eukaryota</taxon>
        <taxon>Metazoa</taxon>
        <taxon>Ecdysozoa</taxon>
        <taxon>Arthropoda</taxon>
        <taxon>Hexapoda</taxon>
        <taxon>Insecta</taxon>
        <taxon>Pterygota</taxon>
        <taxon>Neoptera</taxon>
        <taxon>Polyneoptera</taxon>
        <taxon>Phasmatodea</taxon>
        <taxon>Timematodea</taxon>
        <taxon>Timematoidea</taxon>
        <taxon>Timematidae</taxon>
        <taxon>Timema</taxon>
    </lineage>
</organism>
<dbReference type="FunFam" id="1.20.1250.20:FF:000264">
    <property type="entry name" value="vesicular glutamate transporter 1"/>
    <property type="match status" value="1"/>
</dbReference>
<dbReference type="InterPro" id="IPR020846">
    <property type="entry name" value="MFS_dom"/>
</dbReference>
<gene>
    <name evidence="8" type="ORF">TGEB3V08_LOCUS1093</name>
</gene>
<dbReference type="PROSITE" id="PS50850">
    <property type="entry name" value="MFS"/>
    <property type="match status" value="1"/>
</dbReference>
<feature type="transmembrane region" description="Helical" evidence="6">
    <location>
        <begin position="635"/>
        <end position="655"/>
    </location>
</feature>
<feature type="region of interest" description="Disordered" evidence="5">
    <location>
        <begin position="1"/>
        <end position="28"/>
    </location>
</feature>
<evidence type="ECO:0000256" key="2">
    <source>
        <dbReference type="ARBA" id="ARBA00022692"/>
    </source>
</evidence>
<sequence length="814" mass="90347">MMKCPKTVAPERPNEPEQPVMTSSGAGRKLRGNHFSQRHALYVKRVLFFSLASRRGYPLHTHPLLEELSFLGNHSSCRSRNIRYEEFEMPSKLGYVYSLLELSQHPPSGTSTPSKSYLNTHLHVRLIPPRVTTTPTFRYVYSLLELPQHPLHPPSSGTSTPSKSYLNTHLQVRLLPPRVTSTPTFMYVYSLLELPQHPPSGTPTPSKSYLNTHLQVRLLPPRVTTTPTFRYVYSLQELSQHPPSGTSTPSKSYLNTHLQKSEDEKGFVGGVEGELGTPESLPEPERPPLRHIDKYVRPECPCLTKRYTVAVLTCVGFIISFGMRCNMGMAKLQKEHGKVRFNWTVATESAVDSSFFWGYLVTQIPGGFMASMYPANRVFGTAIAISAFLNLLVPGAMTLSATSVILVRVCQGLAEGVTYPACHGIWRFWAPPLERSRLATLAFCGSYAGVVLGMPLSGLLIGGISWQAPFYFYGVIGLVWYIFWLWLSFEKPAKHPTISARELMYIEQSLGQSTLQAMPTMATTPWRCFFTSMPVYAIIVANFCRSWNFYLLVLFQASYLRNTFHLAITETGFVGALPHLLMTVIVPLGGLLADYVRKNGILSTTNVRKVFNCGGFGMEAVFFIVVAYAQTAVAATTALTFGVAFSGFAISGFNVNHLDIAPRYASILMGMSNGIGTIAGLICPIAIDNITKDETRESWKTVFIMAAMVHFVGVTFYAIFASGDLQPWAEPVNLDEKKPWNPLEDAFQSDPPGQEVLQGQQSQLNNHAVSYGAVEQSIGLPPRPPLPFNNHIEPVQPEAKDGYYKYGTVDDGAY</sequence>
<dbReference type="InterPro" id="IPR011701">
    <property type="entry name" value="MFS"/>
</dbReference>
<feature type="transmembrane region" description="Helical" evidence="6">
    <location>
        <begin position="470"/>
        <end position="489"/>
    </location>
</feature>
<dbReference type="FunFam" id="1.20.1250.20:FF:000226">
    <property type="entry name" value="Vesicular GLUtamate transporter"/>
    <property type="match status" value="1"/>
</dbReference>
<feature type="transmembrane region" description="Helical" evidence="6">
    <location>
        <begin position="699"/>
        <end position="720"/>
    </location>
</feature>
<dbReference type="GO" id="GO:0060076">
    <property type="term" value="C:excitatory synapse"/>
    <property type="evidence" value="ECO:0007669"/>
    <property type="project" value="TreeGrafter"/>
</dbReference>
<dbReference type="SUPFAM" id="SSF103473">
    <property type="entry name" value="MFS general substrate transporter"/>
    <property type="match status" value="1"/>
</dbReference>
<dbReference type="GO" id="GO:0005313">
    <property type="term" value="F:L-glutamate transmembrane transporter activity"/>
    <property type="evidence" value="ECO:0007669"/>
    <property type="project" value="TreeGrafter"/>
</dbReference>
<feature type="transmembrane region" description="Helical" evidence="6">
    <location>
        <begin position="609"/>
        <end position="629"/>
    </location>
</feature>
<keyword evidence="3 6" id="KW-1133">Transmembrane helix</keyword>
<dbReference type="GO" id="GO:0035249">
    <property type="term" value="P:synaptic transmission, glutamatergic"/>
    <property type="evidence" value="ECO:0007669"/>
    <property type="project" value="TreeGrafter"/>
</dbReference>
<protein>
    <recommendedName>
        <fullName evidence="7">Major facilitator superfamily (MFS) profile domain-containing protein</fullName>
    </recommendedName>
</protein>
<name>A0A7R9PHS2_TIMGE</name>
<dbReference type="EMBL" id="OE839334">
    <property type="protein sequence ID" value="CAD7586811.1"/>
    <property type="molecule type" value="Genomic_DNA"/>
</dbReference>
<dbReference type="PANTHER" id="PTHR11662">
    <property type="entry name" value="SOLUTE CARRIER FAMILY 17"/>
    <property type="match status" value="1"/>
</dbReference>
<evidence type="ECO:0000313" key="8">
    <source>
        <dbReference type="EMBL" id="CAD7586811.1"/>
    </source>
</evidence>
<dbReference type="Pfam" id="PF07690">
    <property type="entry name" value="MFS_1"/>
    <property type="match status" value="1"/>
</dbReference>